<sequence length="182" mass="18283">MRTVVAIAAGFGVVFAVIAAIGALTGDDAPEPGLPAAAAGLVRLDPDDAVRQADARMDGRGSAARYGRPGTDRADVLVVLAADKQAGAAADKLDRFYAGLGEAGVSADRAQAAVQDPGPGGGALQCLPVTYPEQHTALDLCVWADAHTAGSVLALPDADGVGTVAELAALTRQMRAALDRGR</sequence>
<name>A0ABP9HGW9_9ACTN</name>
<evidence type="ECO:0000313" key="2">
    <source>
        <dbReference type="Proteomes" id="UP001500466"/>
    </source>
</evidence>
<protein>
    <submittedName>
        <fullName evidence="1">Uncharacterized protein</fullName>
    </submittedName>
</protein>
<dbReference type="EMBL" id="BAABHS010000013">
    <property type="protein sequence ID" value="GAA4970594.1"/>
    <property type="molecule type" value="Genomic_DNA"/>
</dbReference>
<proteinExistence type="predicted"/>
<dbReference type="RefSeq" id="WP_345676948.1">
    <property type="nucleotide sequence ID" value="NZ_BAABHS010000013.1"/>
</dbReference>
<dbReference type="Proteomes" id="UP001500466">
    <property type="component" value="Unassembled WGS sequence"/>
</dbReference>
<comment type="caution">
    <text evidence="1">The sequence shown here is derived from an EMBL/GenBank/DDBJ whole genome shotgun (WGS) entry which is preliminary data.</text>
</comment>
<evidence type="ECO:0000313" key="1">
    <source>
        <dbReference type="EMBL" id="GAA4970594.1"/>
    </source>
</evidence>
<organism evidence="1 2">
    <name type="scientific">Yinghuangia aomiensis</name>
    <dbReference type="NCBI Taxonomy" id="676205"/>
    <lineage>
        <taxon>Bacteria</taxon>
        <taxon>Bacillati</taxon>
        <taxon>Actinomycetota</taxon>
        <taxon>Actinomycetes</taxon>
        <taxon>Kitasatosporales</taxon>
        <taxon>Streptomycetaceae</taxon>
        <taxon>Yinghuangia</taxon>
    </lineage>
</organism>
<reference evidence="2" key="1">
    <citation type="journal article" date="2019" name="Int. J. Syst. Evol. Microbiol.">
        <title>The Global Catalogue of Microorganisms (GCM) 10K type strain sequencing project: providing services to taxonomists for standard genome sequencing and annotation.</title>
        <authorList>
            <consortium name="The Broad Institute Genomics Platform"/>
            <consortium name="The Broad Institute Genome Sequencing Center for Infectious Disease"/>
            <person name="Wu L."/>
            <person name="Ma J."/>
        </authorList>
    </citation>
    <scope>NUCLEOTIDE SEQUENCE [LARGE SCALE GENOMIC DNA]</scope>
    <source>
        <strain evidence="2">JCM 17986</strain>
    </source>
</reference>
<accession>A0ABP9HGW9</accession>
<gene>
    <name evidence="1" type="ORF">GCM10023205_40270</name>
</gene>
<keyword evidence="2" id="KW-1185">Reference proteome</keyword>